<keyword evidence="3" id="KW-1185">Reference proteome</keyword>
<accession>A0A4C1YB93</accession>
<feature type="region of interest" description="Disordered" evidence="1">
    <location>
        <begin position="100"/>
        <end position="126"/>
    </location>
</feature>
<protein>
    <submittedName>
        <fullName evidence="2">Uncharacterized protein</fullName>
    </submittedName>
</protein>
<reference evidence="2 3" key="1">
    <citation type="journal article" date="2019" name="Commun. Biol.">
        <title>The bagworm genome reveals a unique fibroin gene that provides high tensile strength.</title>
        <authorList>
            <person name="Kono N."/>
            <person name="Nakamura H."/>
            <person name="Ohtoshi R."/>
            <person name="Tomita M."/>
            <person name="Numata K."/>
            <person name="Arakawa K."/>
        </authorList>
    </citation>
    <scope>NUCLEOTIDE SEQUENCE [LARGE SCALE GENOMIC DNA]</scope>
</reference>
<dbReference type="OrthoDB" id="7790673at2759"/>
<sequence>MRSSRSVVRMGGATGIDPRRKTKCVKFSLPTVKNGSGSIVIENEELEFVGTTVFLGFTLDNILQWGPHIGKSDPSTQRKRKTERFSNPFDIDKEINLHVDRLTDRQPNGEIDCRSDELTDTEEVHL</sequence>
<feature type="compositionally biased region" description="Basic and acidic residues" evidence="1">
    <location>
        <begin position="111"/>
        <end position="126"/>
    </location>
</feature>
<comment type="caution">
    <text evidence="2">The sequence shown here is derived from an EMBL/GenBank/DDBJ whole genome shotgun (WGS) entry which is preliminary data.</text>
</comment>
<gene>
    <name evidence="2" type="ORF">EVAR_55986_1</name>
</gene>
<organism evidence="2 3">
    <name type="scientific">Eumeta variegata</name>
    <name type="common">Bagworm moth</name>
    <name type="synonym">Eumeta japonica</name>
    <dbReference type="NCBI Taxonomy" id="151549"/>
    <lineage>
        <taxon>Eukaryota</taxon>
        <taxon>Metazoa</taxon>
        <taxon>Ecdysozoa</taxon>
        <taxon>Arthropoda</taxon>
        <taxon>Hexapoda</taxon>
        <taxon>Insecta</taxon>
        <taxon>Pterygota</taxon>
        <taxon>Neoptera</taxon>
        <taxon>Endopterygota</taxon>
        <taxon>Lepidoptera</taxon>
        <taxon>Glossata</taxon>
        <taxon>Ditrysia</taxon>
        <taxon>Tineoidea</taxon>
        <taxon>Psychidae</taxon>
        <taxon>Oiketicinae</taxon>
        <taxon>Eumeta</taxon>
    </lineage>
</organism>
<dbReference type="AlphaFoldDB" id="A0A4C1YB93"/>
<name>A0A4C1YB93_EUMVA</name>
<dbReference type="EMBL" id="BGZK01001121">
    <property type="protein sequence ID" value="GBP71787.1"/>
    <property type="molecule type" value="Genomic_DNA"/>
</dbReference>
<evidence type="ECO:0000313" key="2">
    <source>
        <dbReference type="EMBL" id="GBP71787.1"/>
    </source>
</evidence>
<proteinExistence type="predicted"/>
<evidence type="ECO:0000256" key="1">
    <source>
        <dbReference type="SAM" id="MobiDB-lite"/>
    </source>
</evidence>
<evidence type="ECO:0000313" key="3">
    <source>
        <dbReference type="Proteomes" id="UP000299102"/>
    </source>
</evidence>
<dbReference type="Proteomes" id="UP000299102">
    <property type="component" value="Unassembled WGS sequence"/>
</dbReference>